<gene>
    <name evidence="4" type="ORF">H9853_12435</name>
</gene>
<dbReference type="EMBL" id="DXEZ01000350">
    <property type="protein sequence ID" value="HIX55819.1"/>
    <property type="molecule type" value="Genomic_DNA"/>
</dbReference>
<comment type="caution">
    <text evidence="4">The sequence shown here is derived from an EMBL/GenBank/DDBJ whole genome shotgun (WGS) entry which is preliminary data.</text>
</comment>
<comment type="similarity">
    <text evidence="1">Belongs to the sulfatase family.</text>
</comment>
<name>A0A9D1WBB5_9SPHI</name>
<dbReference type="InterPro" id="IPR000917">
    <property type="entry name" value="Sulfatase_N"/>
</dbReference>
<dbReference type="Pfam" id="PF00884">
    <property type="entry name" value="Sulfatase"/>
    <property type="match status" value="1"/>
</dbReference>
<dbReference type="Gene3D" id="3.40.720.10">
    <property type="entry name" value="Alkaline Phosphatase, subunit A"/>
    <property type="match status" value="1"/>
</dbReference>
<evidence type="ECO:0000256" key="2">
    <source>
        <dbReference type="ARBA" id="ARBA00022801"/>
    </source>
</evidence>
<dbReference type="Proteomes" id="UP000824156">
    <property type="component" value="Unassembled WGS sequence"/>
</dbReference>
<dbReference type="SUPFAM" id="SSF53649">
    <property type="entry name" value="Alkaline phosphatase-like"/>
    <property type="match status" value="1"/>
</dbReference>
<reference evidence="4" key="1">
    <citation type="journal article" date="2021" name="PeerJ">
        <title>Extensive microbial diversity within the chicken gut microbiome revealed by metagenomics and culture.</title>
        <authorList>
            <person name="Gilroy R."/>
            <person name="Ravi A."/>
            <person name="Getino M."/>
            <person name="Pursley I."/>
            <person name="Horton D.L."/>
            <person name="Alikhan N.F."/>
            <person name="Baker D."/>
            <person name="Gharbi K."/>
            <person name="Hall N."/>
            <person name="Watson M."/>
            <person name="Adriaenssens E.M."/>
            <person name="Foster-Nyarko E."/>
            <person name="Jarju S."/>
            <person name="Secka A."/>
            <person name="Antonio M."/>
            <person name="Oren A."/>
            <person name="Chaudhuri R.R."/>
            <person name="La Ragione R."/>
            <person name="Hildebrand F."/>
            <person name="Pallen M.J."/>
        </authorList>
    </citation>
    <scope>NUCLEOTIDE SEQUENCE</scope>
    <source>
        <strain evidence="4">1719</strain>
    </source>
</reference>
<feature type="non-terminal residue" evidence="4">
    <location>
        <position position="103"/>
    </location>
</feature>
<dbReference type="InterPro" id="IPR024607">
    <property type="entry name" value="Sulfatase_CS"/>
</dbReference>
<dbReference type="GO" id="GO:0016787">
    <property type="term" value="F:hydrolase activity"/>
    <property type="evidence" value="ECO:0007669"/>
    <property type="project" value="UniProtKB-KW"/>
</dbReference>
<dbReference type="PANTHER" id="PTHR43751:SF3">
    <property type="entry name" value="SULFATASE N-TERMINAL DOMAIN-CONTAINING PROTEIN"/>
    <property type="match status" value="1"/>
</dbReference>
<keyword evidence="2 4" id="KW-0378">Hydrolase</keyword>
<evidence type="ECO:0000313" key="5">
    <source>
        <dbReference type="Proteomes" id="UP000824156"/>
    </source>
</evidence>
<sequence>MHNQLTLLVLLFSFFHGNAQNLSKDKPNIVFILADDLGYGDLGAYGQQIIKTPNLDQLAKEGIQFVNFYSGTSVCAPSRSSLMTGQHTGHTNIRGNKEIEPEG</sequence>
<dbReference type="PANTHER" id="PTHR43751">
    <property type="entry name" value="SULFATASE"/>
    <property type="match status" value="1"/>
</dbReference>
<organism evidence="4 5">
    <name type="scientific">Candidatus Sphingobacterium stercoripullorum</name>
    <dbReference type="NCBI Taxonomy" id="2838759"/>
    <lineage>
        <taxon>Bacteria</taxon>
        <taxon>Pseudomonadati</taxon>
        <taxon>Bacteroidota</taxon>
        <taxon>Sphingobacteriia</taxon>
        <taxon>Sphingobacteriales</taxon>
        <taxon>Sphingobacteriaceae</taxon>
        <taxon>Sphingobacterium</taxon>
    </lineage>
</organism>
<dbReference type="AlphaFoldDB" id="A0A9D1WBB5"/>
<dbReference type="InterPro" id="IPR017850">
    <property type="entry name" value="Alkaline_phosphatase_core_sf"/>
</dbReference>
<dbReference type="InterPro" id="IPR052701">
    <property type="entry name" value="GAG_Ulvan_Degrading_Sulfatases"/>
</dbReference>
<dbReference type="PROSITE" id="PS00523">
    <property type="entry name" value="SULFATASE_1"/>
    <property type="match status" value="1"/>
</dbReference>
<proteinExistence type="inferred from homology"/>
<evidence type="ECO:0000313" key="4">
    <source>
        <dbReference type="EMBL" id="HIX55819.1"/>
    </source>
</evidence>
<accession>A0A9D1WBB5</accession>
<evidence type="ECO:0000256" key="1">
    <source>
        <dbReference type="ARBA" id="ARBA00008779"/>
    </source>
</evidence>
<feature type="domain" description="Sulfatase N-terminal" evidence="3">
    <location>
        <begin position="27"/>
        <end position="97"/>
    </location>
</feature>
<reference evidence="4" key="2">
    <citation type="submission" date="2021-04" db="EMBL/GenBank/DDBJ databases">
        <authorList>
            <person name="Gilroy R."/>
        </authorList>
    </citation>
    <scope>NUCLEOTIDE SEQUENCE</scope>
    <source>
        <strain evidence="4">1719</strain>
    </source>
</reference>
<protein>
    <submittedName>
        <fullName evidence="4">Sulfatase-like hydrolase/transferase</fullName>
    </submittedName>
</protein>
<evidence type="ECO:0000259" key="3">
    <source>
        <dbReference type="Pfam" id="PF00884"/>
    </source>
</evidence>